<dbReference type="EMBL" id="CAKLBY020000195">
    <property type="protein sequence ID" value="CAK7933725.1"/>
    <property type="molecule type" value="Genomic_DNA"/>
</dbReference>
<reference evidence="2" key="1">
    <citation type="submission" date="2024-01" db="EMBL/GenBank/DDBJ databases">
        <authorList>
            <person name="Webb A."/>
        </authorList>
    </citation>
    <scope>NUCLEOTIDE SEQUENCE</scope>
    <source>
        <strain evidence="2">Pm1</strain>
    </source>
</reference>
<protein>
    <recommendedName>
        <fullName evidence="4">No apical meristem-associated C-terminal domain-containing protein</fullName>
    </recommendedName>
</protein>
<sequence length="338" mass="37077">MGKKTNWTTAEDQTLCRVWLSASDLQLHGGDQKASNFWNVVLELFHQEVESPVERPLNGLKVRWTRINRDSQKFASIFNELQSKRIQQAEERGEDVGDNAAGVALLTEQPGIDDAKAVFHRIYNTKFSFETCWKQLRYSAKWMQLFANSSSYPPVLGVNVPPAAPSGVTEEAIAAEAAEAPSDTSSEADATKEEQPAVACAATAAAAALSPVPSVPASASPAGETVMSSTTSSVAAIASAIEASHTNAFIDPNHKRRADTSLESFAHIPHQNQLQRLTSTLVDELKRQNDLMEDQNAIALLKINNEHILDEDTRQCYHMLRARYLKKACNNSRTSTLV</sequence>
<name>A0AAV1UH66_9STRA</name>
<proteinExistence type="predicted"/>
<accession>A0AAV1UH66</accession>
<evidence type="ECO:0000313" key="3">
    <source>
        <dbReference type="Proteomes" id="UP001162060"/>
    </source>
</evidence>
<evidence type="ECO:0008006" key="4">
    <source>
        <dbReference type="Google" id="ProtNLM"/>
    </source>
</evidence>
<dbReference type="Proteomes" id="UP001162060">
    <property type="component" value="Unassembled WGS sequence"/>
</dbReference>
<gene>
    <name evidence="2" type="ORF">PM001_LOCUS18875</name>
</gene>
<dbReference type="AlphaFoldDB" id="A0AAV1UH66"/>
<feature type="region of interest" description="Disordered" evidence="1">
    <location>
        <begin position="176"/>
        <end position="197"/>
    </location>
</feature>
<evidence type="ECO:0000256" key="1">
    <source>
        <dbReference type="SAM" id="MobiDB-lite"/>
    </source>
</evidence>
<evidence type="ECO:0000313" key="2">
    <source>
        <dbReference type="EMBL" id="CAK7933725.1"/>
    </source>
</evidence>
<comment type="caution">
    <text evidence="2">The sequence shown here is derived from an EMBL/GenBank/DDBJ whole genome shotgun (WGS) entry which is preliminary data.</text>
</comment>
<dbReference type="PANTHER" id="PTHR45125:SF3">
    <property type="entry name" value="NO-APICAL-MERISTEM-ASSOCIATED CARBOXY-TERMINAL DOMAIN PROTEIN"/>
    <property type="match status" value="1"/>
</dbReference>
<feature type="compositionally biased region" description="Low complexity" evidence="1">
    <location>
        <begin position="176"/>
        <end position="188"/>
    </location>
</feature>
<dbReference type="PANTHER" id="PTHR45125">
    <property type="entry name" value="F21J9.4-RELATED"/>
    <property type="match status" value="1"/>
</dbReference>
<organism evidence="2 3">
    <name type="scientific">Peronospora matthiolae</name>
    <dbReference type="NCBI Taxonomy" id="2874970"/>
    <lineage>
        <taxon>Eukaryota</taxon>
        <taxon>Sar</taxon>
        <taxon>Stramenopiles</taxon>
        <taxon>Oomycota</taxon>
        <taxon>Peronosporomycetes</taxon>
        <taxon>Peronosporales</taxon>
        <taxon>Peronosporaceae</taxon>
        <taxon>Peronospora</taxon>
    </lineage>
</organism>